<dbReference type="InterPro" id="IPR055729">
    <property type="entry name" value="DUF7305"/>
</dbReference>
<feature type="domain" description="DUF7305" evidence="3">
    <location>
        <begin position="275"/>
        <end position="407"/>
    </location>
</feature>
<feature type="domain" description="DUF6701" evidence="2">
    <location>
        <begin position="508"/>
        <end position="1007"/>
    </location>
</feature>
<proteinExistence type="predicted"/>
<accession>D9SER9</accession>
<dbReference type="Pfam" id="PF23981">
    <property type="entry name" value="DUF7305"/>
    <property type="match status" value="1"/>
</dbReference>
<evidence type="ECO:0000313" key="5">
    <source>
        <dbReference type="Proteomes" id="UP000001235"/>
    </source>
</evidence>
<dbReference type="AlphaFoldDB" id="D9SER9"/>
<dbReference type="KEGG" id="gca:Galf_0985"/>
<protein>
    <recommendedName>
        <fullName evidence="6">G8 domain-containing protein</fullName>
    </recommendedName>
</protein>
<dbReference type="EMBL" id="CP002159">
    <property type="protein sequence ID" value="ADL55016.1"/>
    <property type="molecule type" value="Genomic_DNA"/>
</dbReference>
<sequence length="1011" mass="100710">MWVAGLMLSIETLAVACTSVAASQTDWNKTAAWNAACGGQPPVGATVIIANGTNILADANTLNVTNVTVQAGGTLAIKSGKTISLSGNFTNNGTFTAPVNSTVSLTGTNQTITGNVTFANLTVAASTQLTLTGNIIVNGTTNLTQASIASTCPANFSITNGAGTVVSQSCAGGGAGGGGGAATSCNLTATAAGPTPIMAGANNLTYGNGTTVNGGAGAVVVTGSNNAIPVSGGTVLPAPTMYALPPTPFPLAGGATVNNAALVAAGTYGTINATGNPTVFSGGTYYIKSLNTTGSIQLAAGTYYINSLKLSGNLIVTGAVKLYIGNQIDLKNKGISLNGGGNAGNLQVSLYSGAQFDAGKNNTSFTGLLYSPFANSQVQFDNNAVITGAIITTGEVQLGNNVGINFNSVVQAQINGVVCPGAAVQDHIEIQHGGTGLTCSPQTITLRACADAACATLYTGGGLTVTPTPGGVPVVIGATGAAIATVQQATAGGVTLGATSNPASAAATTCLNTVTGAASCAMTFNNSGFLVTVPNQFSCINVSATIEAVQTAPATGRCIPAYQSVTRAVQLYTSYTNPATGTLRVTASTGVVSTAAPGTAHNLLFDATGKATITLSYPDAGQLTLTTTGTAPSGAAMTGSGTFIVAPASFAFSAIPVAPLTAGLAFNATVTAKNACATPSPTPNFNSMLTITSSNHLPGIGNATVINTALTGFVGGVVSTNLTWNEVGTVDLNAGMSTYLGWALPTAVAGTQASVGRFHPAYFDTAVTPACGAFTYAGSTAPIKAGQPFTTTVTAKAAGGGITANYTGWNAYFTTLSNAGATTGFTSNTIGAAGFANGVGSANVTYAVATPQTAPLTLTLRATDADTAQVSSSGHIEGTTEIRSGRVKLLNAYGSELLNMAVPFTAEYYTSTHGWMLNASDSCTITTLPILTLQPSGVVVSKSVNSPFVGGNGNLLLFMPNVTGYVDVVATVMPWLQFAWSGAGVSNPSARATFGVYKGNNLFIYRGRRGR</sequence>
<keyword evidence="5" id="KW-1185">Reference proteome</keyword>
<evidence type="ECO:0000313" key="4">
    <source>
        <dbReference type="EMBL" id="ADL55016.1"/>
    </source>
</evidence>
<reference evidence="4 5" key="1">
    <citation type="submission" date="2010-08" db="EMBL/GenBank/DDBJ databases">
        <title>Complete sequence of Gallionella capsiferriformans ES-2.</title>
        <authorList>
            <consortium name="US DOE Joint Genome Institute"/>
            <person name="Lucas S."/>
            <person name="Copeland A."/>
            <person name="Lapidus A."/>
            <person name="Cheng J.-F."/>
            <person name="Bruce D."/>
            <person name="Goodwin L."/>
            <person name="Pitluck S."/>
            <person name="Chertkov O."/>
            <person name="Davenport K.W."/>
            <person name="Detter J.C."/>
            <person name="Han C."/>
            <person name="Tapia R."/>
            <person name="Land M."/>
            <person name="Hauser L."/>
            <person name="Chang Y.-J."/>
            <person name="Jeffries C."/>
            <person name="Kyrpides N."/>
            <person name="Ivanova N."/>
            <person name="Mikhailova N."/>
            <person name="Shelobolina E.S."/>
            <person name="Picardal F."/>
            <person name="Roden E."/>
            <person name="Emerson D."/>
            <person name="Woyke T."/>
        </authorList>
    </citation>
    <scope>NUCLEOTIDE SEQUENCE [LARGE SCALE GENOMIC DNA]</scope>
    <source>
        <strain evidence="4 5">ES-2</strain>
    </source>
</reference>
<gene>
    <name evidence="4" type="ordered locus">Galf_0985</name>
</gene>
<keyword evidence="1" id="KW-0732">Signal</keyword>
<dbReference type="InterPro" id="IPR046524">
    <property type="entry name" value="DUF6701"/>
</dbReference>
<evidence type="ECO:0000259" key="2">
    <source>
        <dbReference type="Pfam" id="PF20419"/>
    </source>
</evidence>
<dbReference type="HOGENOM" id="CLU_270724_0_0_4"/>
<dbReference type="STRING" id="395494.Galf_0985"/>
<evidence type="ECO:0000259" key="3">
    <source>
        <dbReference type="Pfam" id="PF23981"/>
    </source>
</evidence>
<feature type="chain" id="PRO_5003128083" description="G8 domain-containing protein" evidence="1">
    <location>
        <begin position="22"/>
        <end position="1011"/>
    </location>
</feature>
<evidence type="ECO:0008006" key="6">
    <source>
        <dbReference type="Google" id="ProtNLM"/>
    </source>
</evidence>
<evidence type="ECO:0000256" key="1">
    <source>
        <dbReference type="SAM" id="SignalP"/>
    </source>
</evidence>
<dbReference type="eggNOG" id="COG3420">
    <property type="taxonomic scope" value="Bacteria"/>
</dbReference>
<organism evidence="4 5">
    <name type="scientific">Gallionella capsiferriformans (strain ES-2)</name>
    <name type="common">Gallionella ferruginea capsiferriformans (strain ES-2)</name>
    <dbReference type="NCBI Taxonomy" id="395494"/>
    <lineage>
        <taxon>Bacteria</taxon>
        <taxon>Pseudomonadati</taxon>
        <taxon>Pseudomonadota</taxon>
        <taxon>Betaproteobacteria</taxon>
        <taxon>Nitrosomonadales</taxon>
        <taxon>Gallionellaceae</taxon>
        <taxon>Gallionella</taxon>
    </lineage>
</organism>
<name>D9SER9_GALCS</name>
<dbReference type="Pfam" id="PF20419">
    <property type="entry name" value="DUF6701"/>
    <property type="match status" value="1"/>
</dbReference>
<feature type="signal peptide" evidence="1">
    <location>
        <begin position="1"/>
        <end position="21"/>
    </location>
</feature>
<dbReference type="Proteomes" id="UP000001235">
    <property type="component" value="Chromosome"/>
</dbReference>